<dbReference type="OrthoDB" id="3611744at2"/>
<sequence>MNLSIMQPYIFPYLGYFHLIQATDSIVFYDDVNYIKGGWINRNRLLISGTPSFFTVPVIKASPNKKINEIYVSLSDKWVVKFLKSLRQSYGKSPFFEDVFPLVESVFFEQNVKLSSLAIDSISSVYKYLGIELNFVTSSGSFSDTQIFNGESRVLEIARKCKAKMYLNVSAGRHLYSHDSFSRQGIELRFLESDFPEYPQTVSSFVPGLSIVDILMNNSRDIVIDMFNDYRIVS</sequence>
<dbReference type="AlphaFoldDB" id="C6BTH3"/>
<dbReference type="KEGG" id="dsa:Desal_3608"/>
<dbReference type="Pfam" id="PF08889">
    <property type="entry name" value="WbqC"/>
    <property type="match status" value="1"/>
</dbReference>
<reference evidence="1 2" key="1">
    <citation type="submission" date="2009-06" db="EMBL/GenBank/DDBJ databases">
        <title>Complete sequence of Desulfovibrio salexigens DSM 2638.</title>
        <authorList>
            <consortium name="US DOE Joint Genome Institute"/>
            <person name="Lucas S."/>
            <person name="Copeland A."/>
            <person name="Lapidus A."/>
            <person name="Glavina del Rio T."/>
            <person name="Tice H."/>
            <person name="Bruce D."/>
            <person name="Goodwin L."/>
            <person name="Pitluck S."/>
            <person name="Munk A.C."/>
            <person name="Brettin T."/>
            <person name="Detter J.C."/>
            <person name="Han C."/>
            <person name="Tapia R."/>
            <person name="Larimer F."/>
            <person name="Land M."/>
            <person name="Hauser L."/>
            <person name="Kyrpides N."/>
            <person name="Anderson I."/>
            <person name="Wall J.D."/>
            <person name="Arkin A.P."/>
            <person name="Dehal P."/>
            <person name="Chivian D."/>
            <person name="Giles B."/>
            <person name="Hazen T.C."/>
        </authorList>
    </citation>
    <scope>NUCLEOTIDE SEQUENCE [LARGE SCALE GENOMIC DNA]</scope>
    <source>
        <strain evidence="2">ATCC 14822 / DSM 2638 / NCIMB 8403 / VKM B-1763</strain>
    </source>
</reference>
<organism evidence="1 2">
    <name type="scientific">Maridesulfovibrio salexigens (strain ATCC 14822 / DSM 2638 / NCIMB 8403 / VKM B-1763)</name>
    <name type="common">Desulfovibrio salexigens</name>
    <dbReference type="NCBI Taxonomy" id="526222"/>
    <lineage>
        <taxon>Bacteria</taxon>
        <taxon>Pseudomonadati</taxon>
        <taxon>Thermodesulfobacteriota</taxon>
        <taxon>Desulfovibrionia</taxon>
        <taxon>Desulfovibrionales</taxon>
        <taxon>Desulfovibrionaceae</taxon>
        <taxon>Maridesulfovibrio</taxon>
    </lineage>
</organism>
<dbReference type="EMBL" id="CP001649">
    <property type="protein sequence ID" value="ACS81654.1"/>
    <property type="molecule type" value="Genomic_DNA"/>
</dbReference>
<proteinExistence type="predicted"/>
<evidence type="ECO:0000313" key="2">
    <source>
        <dbReference type="Proteomes" id="UP000002601"/>
    </source>
</evidence>
<protein>
    <submittedName>
        <fullName evidence="1">WbqC-like family protein</fullName>
    </submittedName>
</protein>
<dbReference type="RefSeq" id="WP_015853470.1">
    <property type="nucleotide sequence ID" value="NC_012881.1"/>
</dbReference>
<keyword evidence="2" id="KW-1185">Reference proteome</keyword>
<accession>C6BTH3</accession>
<dbReference type="InterPro" id="IPR014985">
    <property type="entry name" value="WbqC"/>
</dbReference>
<dbReference type="HOGENOM" id="CLU_079350_0_0_7"/>
<name>C6BTH3_MARSD</name>
<evidence type="ECO:0000313" key="1">
    <source>
        <dbReference type="EMBL" id="ACS81654.1"/>
    </source>
</evidence>
<dbReference type="Proteomes" id="UP000002601">
    <property type="component" value="Chromosome"/>
</dbReference>
<gene>
    <name evidence="1" type="ordered locus">Desal_3608</name>
</gene>
<dbReference type="eggNOG" id="COG4122">
    <property type="taxonomic scope" value="Bacteria"/>
</dbReference>
<dbReference type="STRING" id="526222.Desal_3608"/>